<dbReference type="InterPro" id="IPR007820">
    <property type="entry name" value="AbrB_fam"/>
</dbReference>
<dbReference type="RefSeq" id="WP_188981128.1">
    <property type="nucleotide sequence ID" value="NZ_BMPO01000001.1"/>
</dbReference>
<feature type="transmembrane region" description="Helical" evidence="1">
    <location>
        <begin position="216"/>
        <end position="235"/>
    </location>
</feature>
<evidence type="ECO:0000256" key="1">
    <source>
        <dbReference type="SAM" id="Phobius"/>
    </source>
</evidence>
<dbReference type="EMBL" id="BMPO01000001">
    <property type="protein sequence ID" value="GGJ78378.1"/>
    <property type="molecule type" value="Genomic_DNA"/>
</dbReference>
<dbReference type="PANTHER" id="PTHR38457">
    <property type="entry name" value="REGULATOR ABRB-RELATED"/>
    <property type="match status" value="1"/>
</dbReference>
<protein>
    <submittedName>
        <fullName evidence="2">Membrane protein</fullName>
    </submittedName>
</protein>
<accession>A0A917PHG3</accession>
<name>A0A917PHG3_9PSED</name>
<comment type="caution">
    <text evidence="2">The sequence shown here is derived from an EMBL/GenBank/DDBJ whole genome shotgun (WGS) entry which is preliminary data.</text>
</comment>
<keyword evidence="1" id="KW-0812">Transmembrane</keyword>
<reference evidence="2" key="1">
    <citation type="journal article" date="2014" name="Int. J. Syst. Evol. Microbiol.">
        <title>Complete genome sequence of Corynebacterium casei LMG S-19264T (=DSM 44701T), isolated from a smear-ripened cheese.</title>
        <authorList>
            <consortium name="US DOE Joint Genome Institute (JGI-PGF)"/>
            <person name="Walter F."/>
            <person name="Albersmeier A."/>
            <person name="Kalinowski J."/>
            <person name="Ruckert C."/>
        </authorList>
    </citation>
    <scope>NUCLEOTIDE SEQUENCE</scope>
    <source>
        <strain evidence="2">JCM 30078</strain>
    </source>
</reference>
<dbReference type="Pfam" id="PF05145">
    <property type="entry name" value="AbrB"/>
    <property type="match status" value="1"/>
</dbReference>
<feature type="transmembrane region" description="Helical" evidence="1">
    <location>
        <begin position="64"/>
        <end position="87"/>
    </location>
</feature>
<evidence type="ECO:0000313" key="3">
    <source>
        <dbReference type="Proteomes" id="UP000635983"/>
    </source>
</evidence>
<reference evidence="2" key="2">
    <citation type="submission" date="2020-09" db="EMBL/GenBank/DDBJ databases">
        <authorList>
            <person name="Sun Q."/>
            <person name="Ohkuma M."/>
        </authorList>
    </citation>
    <scope>NUCLEOTIDE SEQUENCE</scope>
    <source>
        <strain evidence="2">JCM 30078</strain>
    </source>
</reference>
<organism evidence="2 3">
    <name type="scientific">Pseudomonas matsuisoli</name>
    <dbReference type="NCBI Taxonomy" id="1515666"/>
    <lineage>
        <taxon>Bacteria</taxon>
        <taxon>Pseudomonadati</taxon>
        <taxon>Pseudomonadota</taxon>
        <taxon>Gammaproteobacteria</taxon>
        <taxon>Pseudomonadales</taxon>
        <taxon>Pseudomonadaceae</taxon>
        <taxon>Pseudomonas</taxon>
    </lineage>
</organism>
<proteinExistence type="predicted"/>
<dbReference type="NCBIfam" id="TIGR03082">
    <property type="entry name" value="Gneg_AbrB_dup"/>
    <property type="match status" value="2"/>
</dbReference>
<dbReference type="PIRSF" id="PIRSF038991">
    <property type="entry name" value="Protein_AbrB"/>
    <property type="match status" value="1"/>
</dbReference>
<feature type="transmembrane region" description="Helical" evidence="1">
    <location>
        <begin position="93"/>
        <end position="115"/>
    </location>
</feature>
<dbReference type="Proteomes" id="UP000635983">
    <property type="component" value="Unassembled WGS sequence"/>
</dbReference>
<dbReference type="GO" id="GO:0016020">
    <property type="term" value="C:membrane"/>
    <property type="evidence" value="ECO:0007669"/>
    <property type="project" value="InterPro"/>
</dbReference>
<keyword evidence="3" id="KW-1185">Reference proteome</keyword>
<dbReference type="AlphaFoldDB" id="A0A917PHG3"/>
<feature type="transmembrane region" description="Helical" evidence="1">
    <location>
        <begin position="39"/>
        <end position="57"/>
    </location>
</feature>
<gene>
    <name evidence="2" type="ORF">GCM10009304_00310</name>
</gene>
<keyword evidence="1" id="KW-1133">Transmembrane helix</keyword>
<feature type="transmembrane region" description="Helical" evidence="1">
    <location>
        <begin position="271"/>
        <end position="293"/>
    </location>
</feature>
<feature type="transmembrane region" description="Helical" evidence="1">
    <location>
        <begin position="156"/>
        <end position="175"/>
    </location>
</feature>
<keyword evidence="1" id="KW-0472">Membrane</keyword>
<feature type="transmembrane region" description="Helical" evidence="1">
    <location>
        <begin position="187"/>
        <end position="209"/>
    </location>
</feature>
<dbReference type="InterPro" id="IPR017516">
    <property type="entry name" value="AbrB_dup"/>
</dbReference>
<feature type="transmembrane region" description="Helical" evidence="1">
    <location>
        <begin position="334"/>
        <end position="352"/>
    </location>
</feature>
<dbReference type="PANTHER" id="PTHR38457:SF1">
    <property type="entry name" value="REGULATOR ABRB-RELATED"/>
    <property type="match status" value="1"/>
</dbReference>
<dbReference type="GO" id="GO:0010468">
    <property type="term" value="P:regulation of gene expression"/>
    <property type="evidence" value="ECO:0007669"/>
    <property type="project" value="InterPro"/>
</dbReference>
<sequence length="360" mass="37730">MSAPIGGRLARWPRPLQWFILILGAGVVGQVLDWLKVPAGAFLGPMFVAIFLGVNGIAIRLPRIAFGCAQGAVGLLVAHSMTMAVLLSLLQQWWLMLGVTVFTVLLSAIVGIGMIRIGGLDGSTAAWGTTPGAAAAMVAMAEDDGADSRVVATMQYVRVVCVVAAGALVSHWLGAHSTGGPTTAPPLAWNATLLVELLFNLLIIVVGLVAGRRISAGALLVPLFIGSALQVTGLLRVGLPLPLMELAYGVLGAYVGLRFDRQTVQYVAKRLPLMIGGALVLILLCAGFAWIVARWLHVDFLSLYLATSPGGLDAMAIIAVDTQSDVGLVLAMQTIRLFGVVLTGAYLARLVIRLTRPAVT</sequence>
<evidence type="ECO:0000313" key="2">
    <source>
        <dbReference type="EMBL" id="GGJ78378.1"/>
    </source>
</evidence>